<dbReference type="EMBL" id="MLAK01001150">
    <property type="protein sequence ID" value="OHS96810.1"/>
    <property type="molecule type" value="Genomic_DNA"/>
</dbReference>
<keyword evidence="1" id="KW-1133">Transmembrane helix</keyword>
<proteinExistence type="predicted"/>
<dbReference type="GeneID" id="94845839"/>
<protein>
    <recommendedName>
        <fullName evidence="4">Glycosyltransferase 2-like domain-containing protein</fullName>
    </recommendedName>
</protein>
<evidence type="ECO:0000256" key="1">
    <source>
        <dbReference type="SAM" id="Phobius"/>
    </source>
</evidence>
<organism evidence="2 3">
    <name type="scientific">Tritrichomonas foetus</name>
    <dbReference type="NCBI Taxonomy" id="1144522"/>
    <lineage>
        <taxon>Eukaryota</taxon>
        <taxon>Metamonada</taxon>
        <taxon>Parabasalia</taxon>
        <taxon>Tritrichomonadida</taxon>
        <taxon>Tritrichomonadidae</taxon>
        <taxon>Tritrichomonas</taxon>
    </lineage>
</organism>
<evidence type="ECO:0000313" key="2">
    <source>
        <dbReference type="EMBL" id="OHS96810.1"/>
    </source>
</evidence>
<comment type="caution">
    <text evidence="2">The sequence shown here is derived from an EMBL/GenBank/DDBJ whole genome shotgun (WGS) entry which is preliminary data.</text>
</comment>
<feature type="transmembrane region" description="Helical" evidence="1">
    <location>
        <begin position="6"/>
        <end position="22"/>
    </location>
</feature>
<keyword evidence="1" id="KW-0812">Transmembrane</keyword>
<dbReference type="OrthoDB" id="6046730at2759"/>
<evidence type="ECO:0000313" key="3">
    <source>
        <dbReference type="Proteomes" id="UP000179807"/>
    </source>
</evidence>
<keyword evidence="1" id="KW-0472">Membrane</keyword>
<dbReference type="Proteomes" id="UP000179807">
    <property type="component" value="Unassembled WGS sequence"/>
</dbReference>
<dbReference type="VEuPathDB" id="TrichDB:TRFO_36937"/>
<keyword evidence="3" id="KW-1185">Reference proteome</keyword>
<evidence type="ECO:0008006" key="4">
    <source>
        <dbReference type="Google" id="ProtNLM"/>
    </source>
</evidence>
<accession>A0A1J4JC80</accession>
<reference evidence="2" key="1">
    <citation type="submission" date="2016-10" db="EMBL/GenBank/DDBJ databases">
        <authorList>
            <person name="Benchimol M."/>
            <person name="Almeida L.G."/>
            <person name="Vasconcelos A.T."/>
            <person name="Perreira-Neves A."/>
            <person name="Rosa I.A."/>
            <person name="Tasca T."/>
            <person name="Bogo M.R."/>
            <person name="de Souza W."/>
        </authorList>
    </citation>
    <scope>NUCLEOTIDE SEQUENCE [LARGE SCALE GENOMIC DNA]</scope>
    <source>
        <strain evidence="2">K</strain>
    </source>
</reference>
<sequence length="315" mass="37062">MYSFVIYISALIIISNVIPFFVKTKSLEKPRFQHETFTNFTFVSVPREPKTPTQFALLKMAVSNWILSSNNSRVILIINPKEFDVNHTLFDEITEDFGPGRLIYQTTLKTNRNNVPYINNWFESAVSTTPFNILTLINSDILLPPGWVDTINQIFEIFGETAFVTGYRLNFDIEDYSYILDRSFKDFNYTEYVYSCNHSEYSFRGMDFFTFMNHPGSNFFKTLPPFLMGKYEWDNWLVGKMNQLYQTITLGPNYRTYHINHPATANKRFTEFSLYNKRLRILYYTPTSDNEHTKWTVKNRTTIVSSDGKTVLRLN</sequence>
<dbReference type="AlphaFoldDB" id="A0A1J4JC80"/>
<name>A0A1J4JC80_9EUKA</name>
<dbReference type="RefSeq" id="XP_068349947.1">
    <property type="nucleotide sequence ID" value="XM_068511135.1"/>
</dbReference>
<dbReference type="SUPFAM" id="SSF53448">
    <property type="entry name" value="Nucleotide-diphospho-sugar transferases"/>
    <property type="match status" value="1"/>
</dbReference>
<gene>
    <name evidence="2" type="ORF">TRFO_36937</name>
</gene>
<dbReference type="InterPro" id="IPR029044">
    <property type="entry name" value="Nucleotide-diphossugar_trans"/>
</dbReference>